<reference evidence="2" key="1">
    <citation type="submission" date="2018-06" db="EMBL/GenBank/DDBJ databases">
        <authorList>
            <consortium name="Pathogen Informatics"/>
        </authorList>
    </citation>
    <scope>NUCLEOTIDE SEQUENCE [LARGE SCALE GENOMIC DNA]</scope>
    <source>
        <strain evidence="2">NCTC10124</strain>
    </source>
</reference>
<organism evidence="1 2">
    <name type="scientific">Mycoplasmopsis synoviae</name>
    <name type="common">Mycoplasma synoviae</name>
    <dbReference type="NCBI Taxonomy" id="2109"/>
    <lineage>
        <taxon>Bacteria</taxon>
        <taxon>Bacillati</taxon>
        <taxon>Mycoplasmatota</taxon>
        <taxon>Mycoplasmoidales</taxon>
        <taxon>Metamycoplasmataceae</taxon>
        <taxon>Mycoplasmopsis</taxon>
    </lineage>
</organism>
<protein>
    <submittedName>
        <fullName evidence="1">Uncharacterized protein</fullName>
    </submittedName>
</protein>
<feature type="non-terminal residue" evidence="1">
    <location>
        <position position="58"/>
    </location>
</feature>
<accession>A0A3B0PU40</accession>
<gene>
    <name evidence="1" type="ORF">NCTC10124_00751</name>
</gene>
<dbReference type="Proteomes" id="UP000259328">
    <property type="component" value="Chromosome"/>
</dbReference>
<name>A0A3B0PU40_MYCSY</name>
<sequence>MLLIEVLEEYFEVSDITIENIKTAKNTTKASEKNQVEKYLFKISLRSFLGFPAALLNW</sequence>
<evidence type="ECO:0000313" key="2">
    <source>
        <dbReference type="Proteomes" id="UP000259328"/>
    </source>
</evidence>
<dbReference type="EMBL" id="LS991953">
    <property type="protein sequence ID" value="SYV93023.1"/>
    <property type="molecule type" value="Genomic_DNA"/>
</dbReference>
<evidence type="ECO:0000313" key="1">
    <source>
        <dbReference type="EMBL" id="SYV93023.1"/>
    </source>
</evidence>
<proteinExistence type="predicted"/>
<dbReference type="AlphaFoldDB" id="A0A3B0PU40"/>